<comment type="caution">
    <text evidence="1">The sequence shown here is derived from an EMBL/GenBank/DDBJ whole genome shotgun (WGS) entry which is preliminary data.</text>
</comment>
<dbReference type="EMBL" id="DSOK01000118">
    <property type="protein sequence ID" value="HEN14565.1"/>
    <property type="molecule type" value="Genomic_DNA"/>
</dbReference>
<dbReference type="AlphaFoldDB" id="A0A7C2JXV1"/>
<dbReference type="Pfam" id="PF14103">
    <property type="entry name" value="DUF4276"/>
    <property type="match status" value="1"/>
</dbReference>
<sequence>MTRLRVASIVEGDGEVVAVPLLLRRLWYELLRGEFIDVLNPYHLKRGYLFSSEQKKLQEAVEYNRLRIKRHPDQSMSGLVLLLADRDPAPEPTCVLGPMMQHSMAAIASDCESTAVFVDIEFESWFFAAAPSLTEFLQLDLDEWERSLQAGSKGGKGWIQRRFLGPRYKETADQPRLVAAMDLALCRQNSPSFDKLCRELEKRL</sequence>
<reference evidence="1" key="1">
    <citation type="journal article" date="2020" name="mSystems">
        <title>Genome- and Community-Level Interaction Insights into Carbon Utilization and Element Cycling Functions of Hydrothermarchaeota in Hydrothermal Sediment.</title>
        <authorList>
            <person name="Zhou Z."/>
            <person name="Liu Y."/>
            <person name="Xu W."/>
            <person name="Pan J."/>
            <person name="Luo Z.H."/>
            <person name="Li M."/>
        </authorList>
    </citation>
    <scope>NUCLEOTIDE SEQUENCE [LARGE SCALE GENOMIC DNA]</scope>
    <source>
        <strain evidence="1">SpSt-339</strain>
    </source>
</reference>
<protein>
    <submittedName>
        <fullName evidence="1">DUF4276 family protein</fullName>
    </submittedName>
</protein>
<dbReference type="InterPro" id="IPR025455">
    <property type="entry name" value="DUF4276"/>
</dbReference>
<accession>A0A7C2JXV1</accession>
<organism evidence="1">
    <name type="scientific">Schlesneria paludicola</name>
    <dbReference type="NCBI Taxonomy" id="360056"/>
    <lineage>
        <taxon>Bacteria</taxon>
        <taxon>Pseudomonadati</taxon>
        <taxon>Planctomycetota</taxon>
        <taxon>Planctomycetia</taxon>
        <taxon>Planctomycetales</taxon>
        <taxon>Planctomycetaceae</taxon>
        <taxon>Schlesneria</taxon>
    </lineage>
</organism>
<evidence type="ECO:0000313" key="1">
    <source>
        <dbReference type="EMBL" id="HEN14565.1"/>
    </source>
</evidence>
<name>A0A7C2JXV1_9PLAN</name>
<proteinExistence type="predicted"/>
<gene>
    <name evidence="1" type="ORF">ENQ76_03745</name>
</gene>